<evidence type="ECO:0000256" key="1">
    <source>
        <dbReference type="SAM" id="Phobius"/>
    </source>
</evidence>
<reference evidence="3" key="1">
    <citation type="journal article" date="2021" name="PeerJ">
        <title>Extensive microbial diversity within the chicken gut microbiome revealed by metagenomics and culture.</title>
        <authorList>
            <person name="Gilroy R."/>
            <person name="Ravi A."/>
            <person name="Getino M."/>
            <person name="Pursley I."/>
            <person name="Horton D.L."/>
            <person name="Alikhan N.F."/>
            <person name="Baker D."/>
            <person name="Gharbi K."/>
            <person name="Hall N."/>
            <person name="Watson M."/>
            <person name="Adriaenssens E.M."/>
            <person name="Foster-Nyarko E."/>
            <person name="Jarju S."/>
            <person name="Secka A."/>
            <person name="Antonio M."/>
            <person name="Oren A."/>
            <person name="Chaudhuri R.R."/>
            <person name="La Ragione R."/>
            <person name="Hildebrand F."/>
            <person name="Pallen M.J."/>
        </authorList>
    </citation>
    <scope>NUCLEOTIDE SEQUENCE</scope>
    <source>
        <strain evidence="3">CHK192-19661</strain>
    </source>
</reference>
<sequence>MDRKKIFPMLKGVLVLAAIALVCGLLLGFFNILTYVDPLQSTYEQFAADTGTAFSEMTDEEGETYGDGAVVYYALSDDGRYHAFLAEGNGGYGGTVRLYVYIAEGKIEKIVIGENSETFLGNLSSAGFYDNFIGKDVASLDVSSVDVVSGATRSSTAVKNGISAAVQYYNDRIAGGEGNE</sequence>
<evidence type="ECO:0000313" key="4">
    <source>
        <dbReference type="Proteomes" id="UP000824025"/>
    </source>
</evidence>
<keyword evidence="1" id="KW-1133">Transmembrane helix</keyword>
<feature type="domain" description="FMN-binding" evidence="2">
    <location>
        <begin position="91"/>
        <end position="169"/>
    </location>
</feature>
<protein>
    <submittedName>
        <fullName evidence="3">FMN-binding protein</fullName>
    </submittedName>
</protein>
<reference evidence="3" key="2">
    <citation type="submission" date="2021-04" db="EMBL/GenBank/DDBJ databases">
        <authorList>
            <person name="Gilroy R."/>
        </authorList>
    </citation>
    <scope>NUCLEOTIDE SEQUENCE</scope>
    <source>
        <strain evidence="3">CHK192-19661</strain>
    </source>
</reference>
<dbReference type="InterPro" id="IPR007329">
    <property type="entry name" value="FMN-bd"/>
</dbReference>
<dbReference type="GO" id="GO:0010181">
    <property type="term" value="F:FMN binding"/>
    <property type="evidence" value="ECO:0007669"/>
    <property type="project" value="InterPro"/>
</dbReference>
<dbReference type="GO" id="GO:0016020">
    <property type="term" value="C:membrane"/>
    <property type="evidence" value="ECO:0007669"/>
    <property type="project" value="InterPro"/>
</dbReference>
<name>A0A9D2II32_9FIRM</name>
<keyword evidence="1" id="KW-0472">Membrane</keyword>
<organism evidence="3 4">
    <name type="scientific">Candidatus Borkfalkia avicola</name>
    <dbReference type="NCBI Taxonomy" id="2838503"/>
    <lineage>
        <taxon>Bacteria</taxon>
        <taxon>Bacillati</taxon>
        <taxon>Bacillota</taxon>
        <taxon>Clostridia</taxon>
        <taxon>Christensenellales</taxon>
        <taxon>Christensenellaceae</taxon>
        <taxon>Candidatus Borkfalkia</taxon>
    </lineage>
</organism>
<proteinExistence type="predicted"/>
<accession>A0A9D2II32</accession>
<dbReference type="EMBL" id="DXCF01000032">
    <property type="protein sequence ID" value="HIZ10059.1"/>
    <property type="molecule type" value="Genomic_DNA"/>
</dbReference>
<evidence type="ECO:0000259" key="2">
    <source>
        <dbReference type="SMART" id="SM00900"/>
    </source>
</evidence>
<feature type="transmembrane region" description="Helical" evidence="1">
    <location>
        <begin position="12"/>
        <end position="36"/>
    </location>
</feature>
<dbReference type="Proteomes" id="UP000824025">
    <property type="component" value="Unassembled WGS sequence"/>
</dbReference>
<evidence type="ECO:0000313" key="3">
    <source>
        <dbReference type="EMBL" id="HIZ10059.1"/>
    </source>
</evidence>
<keyword evidence="1" id="KW-0812">Transmembrane</keyword>
<dbReference type="AlphaFoldDB" id="A0A9D2II32"/>
<dbReference type="SMART" id="SM00900">
    <property type="entry name" value="FMN_bind"/>
    <property type="match status" value="1"/>
</dbReference>
<gene>
    <name evidence="3" type="ORF">H9726_06190</name>
</gene>
<comment type="caution">
    <text evidence="3">The sequence shown here is derived from an EMBL/GenBank/DDBJ whole genome shotgun (WGS) entry which is preliminary data.</text>
</comment>
<dbReference type="Pfam" id="PF04205">
    <property type="entry name" value="FMN_bind"/>
    <property type="match status" value="1"/>
</dbReference>